<gene>
    <name evidence="1" type="ORF">D3_0237</name>
</gene>
<keyword evidence="2" id="KW-1185">Reference proteome</keyword>
<organism evidence="1 2">
    <name type="scientific">Aeromonas phage D3</name>
    <dbReference type="NCBI Taxonomy" id="2593327"/>
    <lineage>
        <taxon>Viruses</taxon>
        <taxon>Duplodnaviria</taxon>
        <taxon>Heunggongvirae</taxon>
        <taxon>Uroviricota</taxon>
        <taxon>Caudoviricetes</taxon>
        <taxon>Chimalliviridae</taxon>
        <taxon>Ludhianavirus</taxon>
        <taxon>Ludhianavirus D3</taxon>
    </lineage>
</organism>
<reference evidence="1 2" key="1">
    <citation type="submission" date="2019-06" db="EMBL/GenBank/DDBJ databases">
        <title>Complete genome sequence of Aeromonas hydrophila bacteriophage D3.</title>
        <authorList>
            <person name="Rai S."/>
            <person name="Tyagi A."/>
            <person name="Kumar N."/>
            <person name="Singh N."/>
        </authorList>
    </citation>
    <scope>NUCLEOTIDE SEQUENCE [LARGE SCALE GENOMIC DNA]</scope>
</reference>
<dbReference type="Proteomes" id="UP000319658">
    <property type="component" value="Segment"/>
</dbReference>
<proteinExistence type="predicted"/>
<accession>A0A514TVA5</accession>
<name>A0A514TVA5_9CAUD</name>
<dbReference type="EMBL" id="MN102098">
    <property type="protein sequence ID" value="QDJ96967.1"/>
    <property type="molecule type" value="Genomic_DNA"/>
</dbReference>
<protein>
    <submittedName>
        <fullName evidence="1">Uncharacterized protein</fullName>
    </submittedName>
</protein>
<evidence type="ECO:0000313" key="2">
    <source>
        <dbReference type="Proteomes" id="UP000319658"/>
    </source>
</evidence>
<evidence type="ECO:0000313" key="1">
    <source>
        <dbReference type="EMBL" id="QDJ96967.1"/>
    </source>
</evidence>
<sequence>MSKLFVDNVTTLSNLYEVIAGTLQQVGYEYQAPLSPAEEQEVISRQIKNKVLSED</sequence>